<gene>
    <name evidence="16" type="ORF">SAMN04488023_11013</name>
</gene>
<dbReference type="EC" id="2.7.13.3" evidence="3"/>
<dbReference type="InterPro" id="IPR003594">
    <property type="entry name" value="HATPase_dom"/>
</dbReference>
<dbReference type="PANTHER" id="PTHR42878">
    <property type="entry name" value="TWO-COMPONENT HISTIDINE KINASE"/>
    <property type="match status" value="1"/>
</dbReference>
<dbReference type="InterPro" id="IPR036890">
    <property type="entry name" value="HATPase_C_sf"/>
</dbReference>
<reference evidence="16 17" key="1">
    <citation type="submission" date="2016-10" db="EMBL/GenBank/DDBJ databases">
        <authorList>
            <person name="de Groot N.N."/>
        </authorList>
    </citation>
    <scope>NUCLEOTIDE SEQUENCE [LARGE SCALE GENOMIC DNA]</scope>
    <source>
        <strain evidence="16 17">DSM 18610</strain>
    </source>
</reference>
<evidence type="ECO:0000259" key="14">
    <source>
        <dbReference type="PROSITE" id="PS50109"/>
    </source>
</evidence>
<dbReference type="SMART" id="SM00387">
    <property type="entry name" value="HATPase_c"/>
    <property type="match status" value="1"/>
</dbReference>
<feature type="domain" description="Histidine kinase" evidence="14">
    <location>
        <begin position="465"/>
        <end position="677"/>
    </location>
</feature>
<feature type="domain" description="PAS" evidence="15">
    <location>
        <begin position="337"/>
        <end position="407"/>
    </location>
</feature>
<evidence type="ECO:0000256" key="10">
    <source>
        <dbReference type="ARBA" id="ARBA00022989"/>
    </source>
</evidence>
<dbReference type="Gene3D" id="3.30.565.10">
    <property type="entry name" value="Histidine kinase-like ATPase, C-terminal domain"/>
    <property type="match status" value="1"/>
</dbReference>
<keyword evidence="4" id="KW-0597">Phosphoprotein</keyword>
<dbReference type="PROSITE" id="PS50112">
    <property type="entry name" value="PAS"/>
    <property type="match status" value="1"/>
</dbReference>
<dbReference type="GO" id="GO:0030295">
    <property type="term" value="F:protein kinase activator activity"/>
    <property type="evidence" value="ECO:0007669"/>
    <property type="project" value="TreeGrafter"/>
</dbReference>
<dbReference type="InterPro" id="IPR001610">
    <property type="entry name" value="PAC"/>
</dbReference>
<dbReference type="Gene3D" id="1.10.287.130">
    <property type="match status" value="1"/>
</dbReference>
<keyword evidence="8" id="KW-0418">Kinase</keyword>
<dbReference type="AlphaFoldDB" id="A0A1H9PM64"/>
<dbReference type="EMBL" id="FOGG01000010">
    <property type="protein sequence ID" value="SER48905.1"/>
    <property type="molecule type" value="Genomic_DNA"/>
</dbReference>
<dbReference type="CDD" id="cd00130">
    <property type="entry name" value="PAS"/>
    <property type="match status" value="1"/>
</dbReference>
<dbReference type="FunFam" id="1.10.287.130:FF:000001">
    <property type="entry name" value="Two-component sensor histidine kinase"/>
    <property type="match status" value="1"/>
</dbReference>
<evidence type="ECO:0000256" key="2">
    <source>
        <dbReference type="ARBA" id="ARBA00004141"/>
    </source>
</evidence>
<keyword evidence="11" id="KW-0902">Two-component regulatory system</keyword>
<dbReference type="Pfam" id="PF00512">
    <property type="entry name" value="HisKA"/>
    <property type="match status" value="1"/>
</dbReference>
<dbReference type="NCBIfam" id="TIGR00229">
    <property type="entry name" value="sensory_box"/>
    <property type="match status" value="1"/>
</dbReference>
<dbReference type="PRINTS" id="PR00344">
    <property type="entry name" value="BCTRLSENSOR"/>
</dbReference>
<dbReference type="Pfam" id="PF17159">
    <property type="entry name" value="MASE3"/>
    <property type="match status" value="1"/>
</dbReference>
<dbReference type="GO" id="GO:0005524">
    <property type="term" value="F:ATP binding"/>
    <property type="evidence" value="ECO:0007669"/>
    <property type="project" value="UniProtKB-KW"/>
</dbReference>
<dbReference type="InterPro" id="IPR004358">
    <property type="entry name" value="Sig_transdc_His_kin-like_C"/>
</dbReference>
<keyword evidence="7" id="KW-0547">Nucleotide-binding</keyword>
<dbReference type="OrthoDB" id="9813151at2"/>
<evidence type="ECO:0000313" key="16">
    <source>
        <dbReference type="EMBL" id="SER48905.1"/>
    </source>
</evidence>
<feature type="transmembrane region" description="Helical" evidence="13">
    <location>
        <begin position="6"/>
        <end position="25"/>
    </location>
</feature>
<dbReference type="GO" id="GO:0016020">
    <property type="term" value="C:membrane"/>
    <property type="evidence" value="ECO:0007669"/>
    <property type="project" value="UniProtKB-SubCell"/>
</dbReference>
<sequence>MLFHTLVELFSIVVAFAVFIVAWNSRKMQDNAYLHVVGLAYLFIGSLDLLHTLSFKGMQVITSDGFPANQFWIATRCFEAMVFLFGFVCITGKRRIKSELIFLGYLIISLLIALSILDWKVFPVCFIQGQGQTDFKVNMEYLVILILFISLGMLYRHRRRFERKTYDLLAASIFFAILSECCFASYSTNIGPINEVGHYGKLISFFLIYKASVEMAFIRPVDYIFRALRESEQDYRTLAENLPGIILRFDQKLDRIFSNRAGEDHIGLAIEAEIREKLQHQLRMSLENQISQSGDLTLMLNGQERIYAYQLIPESLAGSSRLSILLICQEVTASRKEKQYLNALLDSIPHQVWTAAPGGTLEYVNEVMCEDFGESRASLLEAHWLLHIHPEDFAESQRQWNQGLENGQAFLIQCRLKMSDGIYRWHLCKAQPIYEQEQLSLWIGTNTNIHEQKKGQEQRDEFISIASHELKTPLTSIKAFNQLLLRSRDLGKMQSYLQKVDASTTKLERLINEMLDVSRINAGKLQLNTSSFDLAELTRECIAAWQLSSPSHRLEMTEDMEAIILADRFRIEQVINNLLSNAIKYSPEAQEVIVTCKTAQNSAIVSVKDFGIGIAPQELEKLFDRYYRADNAAERFGGLGLGLFISSEIIKNHEGTFWIESEPGKGSTVSFRLPLEEQLPQQVEALNLEYHDEYLHIWCNQVSGCMEVSWKGYQNVKSVQHGGMQMLAILKRSGLHKVLNDNREVLGNWSEASDWAAKVWFPMMVDAGLEHFAWIFSPSVFAKLAAQKSYEQSDEAANVRFFDDMDAAQEWIDHQ</sequence>
<evidence type="ECO:0000259" key="15">
    <source>
        <dbReference type="PROSITE" id="PS50112"/>
    </source>
</evidence>
<feature type="transmembrane region" description="Helical" evidence="13">
    <location>
        <begin position="71"/>
        <end position="90"/>
    </location>
</feature>
<name>A0A1H9PM64_9SPHI</name>
<dbReference type="InterPro" id="IPR003661">
    <property type="entry name" value="HisK_dim/P_dom"/>
</dbReference>
<evidence type="ECO:0000256" key="1">
    <source>
        <dbReference type="ARBA" id="ARBA00000085"/>
    </source>
</evidence>
<comment type="catalytic activity">
    <reaction evidence="1">
        <text>ATP + protein L-histidine = ADP + protein N-phospho-L-histidine.</text>
        <dbReference type="EC" id="2.7.13.3"/>
    </reaction>
</comment>
<proteinExistence type="predicted"/>
<dbReference type="InterPro" id="IPR035965">
    <property type="entry name" value="PAS-like_dom_sf"/>
</dbReference>
<dbReference type="InterPro" id="IPR005467">
    <property type="entry name" value="His_kinase_dom"/>
</dbReference>
<dbReference type="GO" id="GO:0007234">
    <property type="term" value="P:osmosensory signaling via phosphorelay pathway"/>
    <property type="evidence" value="ECO:0007669"/>
    <property type="project" value="TreeGrafter"/>
</dbReference>
<evidence type="ECO:0000256" key="8">
    <source>
        <dbReference type="ARBA" id="ARBA00022777"/>
    </source>
</evidence>
<dbReference type="InterPro" id="IPR000014">
    <property type="entry name" value="PAS"/>
</dbReference>
<dbReference type="GO" id="GO:0000155">
    <property type="term" value="F:phosphorelay sensor kinase activity"/>
    <property type="evidence" value="ECO:0007669"/>
    <property type="project" value="InterPro"/>
</dbReference>
<dbReference type="PANTHER" id="PTHR42878:SF7">
    <property type="entry name" value="SENSOR HISTIDINE KINASE GLRK"/>
    <property type="match status" value="1"/>
</dbReference>
<dbReference type="Gene3D" id="3.30.450.20">
    <property type="entry name" value="PAS domain"/>
    <property type="match status" value="1"/>
</dbReference>
<keyword evidence="17" id="KW-1185">Reference proteome</keyword>
<evidence type="ECO:0000256" key="12">
    <source>
        <dbReference type="ARBA" id="ARBA00023136"/>
    </source>
</evidence>
<evidence type="ECO:0000256" key="11">
    <source>
        <dbReference type="ARBA" id="ARBA00023012"/>
    </source>
</evidence>
<dbReference type="InterPro" id="IPR050351">
    <property type="entry name" value="BphY/WalK/GraS-like"/>
</dbReference>
<feature type="transmembrane region" description="Helical" evidence="13">
    <location>
        <begin position="168"/>
        <end position="186"/>
    </location>
</feature>
<dbReference type="RefSeq" id="WP_139180158.1">
    <property type="nucleotide sequence ID" value="NZ_FOGG01000010.1"/>
</dbReference>
<keyword evidence="5" id="KW-0808">Transferase</keyword>
<keyword evidence="10 13" id="KW-1133">Transmembrane helix</keyword>
<dbReference type="SUPFAM" id="SSF47384">
    <property type="entry name" value="Homodimeric domain of signal transducing histidine kinase"/>
    <property type="match status" value="1"/>
</dbReference>
<evidence type="ECO:0000256" key="7">
    <source>
        <dbReference type="ARBA" id="ARBA00022741"/>
    </source>
</evidence>
<evidence type="ECO:0000313" key="17">
    <source>
        <dbReference type="Proteomes" id="UP000199572"/>
    </source>
</evidence>
<keyword evidence="6 13" id="KW-0812">Transmembrane</keyword>
<dbReference type="SMART" id="SM00091">
    <property type="entry name" value="PAS"/>
    <property type="match status" value="2"/>
</dbReference>
<protein>
    <recommendedName>
        <fullName evidence="3">histidine kinase</fullName>
        <ecNumber evidence="3">2.7.13.3</ecNumber>
    </recommendedName>
</protein>
<keyword evidence="9" id="KW-0067">ATP-binding</keyword>
<dbReference type="InterPro" id="IPR033425">
    <property type="entry name" value="MASE3"/>
</dbReference>
<evidence type="ECO:0000256" key="6">
    <source>
        <dbReference type="ARBA" id="ARBA00022692"/>
    </source>
</evidence>
<dbReference type="STRING" id="390241.SAMN04488023_11013"/>
<keyword evidence="12 13" id="KW-0472">Membrane</keyword>
<feature type="transmembrane region" description="Helical" evidence="13">
    <location>
        <begin position="102"/>
        <end position="119"/>
    </location>
</feature>
<dbReference type="SUPFAM" id="SSF55785">
    <property type="entry name" value="PYP-like sensor domain (PAS domain)"/>
    <property type="match status" value="2"/>
</dbReference>
<dbReference type="GO" id="GO:0000156">
    <property type="term" value="F:phosphorelay response regulator activity"/>
    <property type="evidence" value="ECO:0007669"/>
    <property type="project" value="TreeGrafter"/>
</dbReference>
<dbReference type="SMART" id="SM00086">
    <property type="entry name" value="PAC"/>
    <property type="match status" value="1"/>
</dbReference>
<evidence type="ECO:0000256" key="13">
    <source>
        <dbReference type="SAM" id="Phobius"/>
    </source>
</evidence>
<dbReference type="Proteomes" id="UP000199572">
    <property type="component" value="Unassembled WGS sequence"/>
</dbReference>
<dbReference type="CDD" id="cd00082">
    <property type="entry name" value="HisKA"/>
    <property type="match status" value="1"/>
</dbReference>
<dbReference type="SUPFAM" id="SSF55874">
    <property type="entry name" value="ATPase domain of HSP90 chaperone/DNA topoisomerase II/histidine kinase"/>
    <property type="match status" value="1"/>
</dbReference>
<evidence type="ECO:0000256" key="9">
    <source>
        <dbReference type="ARBA" id="ARBA00022840"/>
    </source>
</evidence>
<dbReference type="InterPro" id="IPR036097">
    <property type="entry name" value="HisK_dim/P_sf"/>
</dbReference>
<accession>A0A1H9PM64</accession>
<evidence type="ECO:0000256" key="5">
    <source>
        <dbReference type="ARBA" id="ARBA00022679"/>
    </source>
</evidence>
<dbReference type="SMART" id="SM00388">
    <property type="entry name" value="HisKA"/>
    <property type="match status" value="1"/>
</dbReference>
<dbReference type="PROSITE" id="PS50109">
    <property type="entry name" value="HIS_KIN"/>
    <property type="match status" value="1"/>
</dbReference>
<dbReference type="Pfam" id="PF08447">
    <property type="entry name" value="PAS_3"/>
    <property type="match status" value="1"/>
</dbReference>
<evidence type="ECO:0000256" key="4">
    <source>
        <dbReference type="ARBA" id="ARBA00022553"/>
    </source>
</evidence>
<comment type="subcellular location">
    <subcellularLocation>
        <location evidence="2">Membrane</location>
        <topology evidence="2">Multi-pass membrane protein</topology>
    </subcellularLocation>
</comment>
<dbReference type="Pfam" id="PF02518">
    <property type="entry name" value="HATPase_c"/>
    <property type="match status" value="1"/>
</dbReference>
<feature type="transmembrane region" description="Helical" evidence="13">
    <location>
        <begin position="139"/>
        <end position="156"/>
    </location>
</feature>
<dbReference type="FunFam" id="3.30.565.10:FF:000006">
    <property type="entry name" value="Sensor histidine kinase WalK"/>
    <property type="match status" value="1"/>
</dbReference>
<evidence type="ECO:0000256" key="3">
    <source>
        <dbReference type="ARBA" id="ARBA00012438"/>
    </source>
</evidence>
<feature type="transmembrane region" description="Helical" evidence="13">
    <location>
        <begin position="32"/>
        <end position="51"/>
    </location>
</feature>
<organism evidence="16 17">
    <name type="scientific">Pedobacter rhizosphaerae</name>
    <dbReference type="NCBI Taxonomy" id="390241"/>
    <lineage>
        <taxon>Bacteria</taxon>
        <taxon>Pseudomonadati</taxon>
        <taxon>Bacteroidota</taxon>
        <taxon>Sphingobacteriia</taxon>
        <taxon>Sphingobacteriales</taxon>
        <taxon>Sphingobacteriaceae</taxon>
        <taxon>Pedobacter</taxon>
    </lineage>
</organism>
<dbReference type="InterPro" id="IPR013655">
    <property type="entry name" value="PAS_fold_3"/>
</dbReference>